<dbReference type="AlphaFoldDB" id="A0A8J8CBX7"/>
<protein>
    <submittedName>
        <fullName evidence="2">Uncharacterized protein</fullName>
    </submittedName>
</protein>
<sequence>MQPASVELESDRTSDPLFPLVTGLYLAVLLTPPAVLLAIQFGLRGAGRTYMLVIATLAVLTTVGWRLTARTERAAERLGSSPIRWLPGTVGLCYAFGGVASLGHLGVVSLLAMFFGLGAMGLGYALGMMARTRYTDAVTAATEILCEFEAGWPAGARRRAIVAAVPLFVVGMAGFGLVYLDQFGWALWPIQMLLPTGTYLVANTEPRSYTVTAAGIGRGNRVVRKLLPWDGFSGYTRTADALVLHRQWRLDIRLALDDLDDAASVERAIAEHLRPS</sequence>
<keyword evidence="3" id="KW-1185">Reference proteome</keyword>
<reference evidence="2" key="1">
    <citation type="submission" date="2021-06" db="EMBL/GenBank/DDBJ databases">
        <title>Halomicroarcula sp. F24A a new haloarchaeum isolated from saline soil.</title>
        <authorList>
            <person name="Duran-Viseras A."/>
            <person name="Sanchez-Porro C."/>
            <person name="Ventosa A."/>
        </authorList>
    </citation>
    <scope>NUCLEOTIDE SEQUENCE</scope>
    <source>
        <strain evidence="2">F24A</strain>
    </source>
</reference>
<accession>A0A8J8CBX7</accession>
<feature type="transmembrane region" description="Helical" evidence="1">
    <location>
        <begin position="160"/>
        <end position="179"/>
    </location>
</feature>
<organism evidence="2 3">
    <name type="scientific">Haloarcula salinisoli</name>
    <dbReference type="NCBI Taxonomy" id="2487746"/>
    <lineage>
        <taxon>Archaea</taxon>
        <taxon>Methanobacteriati</taxon>
        <taxon>Methanobacteriota</taxon>
        <taxon>Stenosarchaea group</taxon>
        <taxon>Halobacteria</taxon>
        <taxon>Halobacteriales</taxon>
        <taxon>Haloarculaceae</taxon>
        <taxon>Haloarcula</taxon>
    </lineage>
</organism>
<name>A0A8J8CBX7_9EURY</name>
<comment type="caution">
    <text evidence="2">The sequence shown here is derived from an EMBL/GenBank/DDBJ whole genome shotgun (WGS) entry which is preliminary data.</text>
</comment>
<evidence type="ECO:0000313" key="2">
    <source>
        <dbReference type="EMBL" id="MBX0304963.1"/>
    </source>
</evidence>
<evidence type="ECO:0000313" key="3">
    <source>
        <dbReference type="Proteomes" id="UP000783863"/>
    </source>
</evidence>
<feature type="transmembrane region" description="Helical" evidence="1">
    <location>
        <begin position="105"/>
        <end position="126"/>
    </location>
</feature>
<dbReference type="RefSeq" id="WP_220589159.1">
    <property type="nucleotide sequence ID" value="NZ_RKLQ01000002.1"/>
</dbReference>
<feature type="transmembrane region" description="Helical" evidence="1">
    <location>
        <begin position="50"/>
        <end position="68"/>
    </location>
</feature>
<feature type="transmembrane region" description="Helical" evidence="1">
    <location>
        <begin position="20"/>
        <end position="43"/>
    </location>
</feature>
<dbReference type="Proteomes" id="UP000783863">
    <property type="component" value="Unassembled WGS sequence"/>
</dbReference>
<proteinExistence type="predicted"/>
<gene>
    <name evidence="2" type="ORF">EGD98_14935</name>
</gene>
<dbReference type="EMBL" id="RKLQ01000002">
    <property type="protein sequence ID" value="MBX0304963.1"/>
    <property type="molecule type" value="Genomic_DNA"/>
</dbReference>
<keyword evidence="1" id="KW-0472">Membrane</keyword>
<evidence type="ECO:0000256" key="1">
    <source>
        <dbReference type="SAM" id="Phobius"/>
    </source>
</evidence>
<keyword evidence="1" id="KW-0812">Transmembrane</keyword>
<keyword evidence="1" id="KW-1133">Transmembrane helix</keyword>